<protein>
    <recommendedName>
        <fullName evidence="3">Tetratricopeptide repeat protein 6</fullName>
    </recommendedName>
</protein>
<reference evidence="1" key="1">
    <citation type="submission" date="2025-08" db="UniProtKB">
        <authorList>
            <consortium name="Ensembl"/>
        </authorList>
    </citation>
    <scope>IDENTIFICATION</scope>
</reference>
<evidence type="ECO:0008006" key="3">
    <source>
        <dbReference type="Google" id="ProtNLM"/>
    </source>
</evidence>
<name>A0A8D2LV80_VARKO</name>
<dbReference type="InterPro" id="IPR019734">
    <property type="entry name" value="TPR_rpt"/>
</dbReference>
<evidence type="ECO:0000313" key="2">
    <source>
        <dbReference type="Proteomes" id="UP000694545"/>
    </source>
</evidence>
<dbReference type="OMA" id="ALCHQDI"/>
<evidence type="ECO:0000313" key="1">
    <source>
        <dbReference type="Ensembl" id="ENSVKKP00000026917.1"/>
    </source>
</evidence>
<dbReference type="SMART" id="SM00028">
    <property type="entry name" value="TPR"/>
    <property type="match status" value="3"/>
</dbReference>
<accession>A0A8D2LV80</accession>
<proteinExistence type="predicted"/>
<dbReference type="Proteomes" id="UP000694545">
    <property type="component" value="Unplaced"/>
</dbReference>
<reference evidence="1" key="2">
    <citation type="submission" date="2025-09" db="UniProtKB">
        <authorList>
            <consortium name="Ensembl"/>
        </authorList>
    </citation>
    <scope>IDENTIFICATION</scope>
</reference>
<keyword evidence="2" id="KW-1185">Reference proteome</keyword>
<dbReference type="Ensembl" id="ENSVKKT00000027577.1">
    <property type="protein sequence ID" value="ENSVKKP00000026917.1"/>
    <property type="gene ID" value="ENSVKKG00000017557.1"/>
</dbReference>
<dbReference type="AlphaFoldDB" id="A0A8D2LV80"/>
<dbReference type="Gene3D" id="1.25.40.10">
    <property type="entry name" value="Tetratricopeptide repeat domain"/>
    <property type="match status" value="2"/>
</dbReference>
<sequence>KAITCFTKALNLDPDKVELYERKAEALLQLCDFQSAAMHLRKAYFMSSRKESGPEAMCLNLQGQCLYEQHLFLDALGSFMRASELQPQNALYRMRSIACLASMNRYNDCLQMVNEEVAREEKNADLFVLRARLYEYFGKTNLTYFNLQNALELDPAHGEAQVLLAHLRTEGQKFRDQAVNKAVKGNLKAAFLKISRAICCNPVDASYFLFRYTRRRHTRRR</sequence>
<dbReference type="InterPro" id="IPR011990">
    <property type="entry name" value="TPR-like_helical_dom_sf"/>
</dbReference>
<dbReference type="PANTHER" id="PTHR45153">
    <property type="entry name" value="TETRATRICOPEPTIDE REPEAT PROTEIN 16"/>
    <property type="match status" value="1"/>
</dbReference>
<dbReference type="SUPFAM" id="SSF48452">
    <property type="entry name" value="TPR-like"/>
    <property type="match status" value="2"/>
</dbReference>
<organism evidence="1 2">
    <name type="scientific">Varanus komodoensis</name>
    <name type="common">Komodo dragon</name>
    <dbReference type="NCBI Taxonomy" id="61221"/>
    <lineage>
        <taxon>Eukaryota</taxon>
        <taxon>Metazoa</taxon>
        <taxon>Chordata</taxon>
        <taxon>Craniata</taxon>
        <taxon>Vertebrata</taxon>
        <taxon>Euteleostomi</taxon>
        <taxon>Lepidosauria</taxon>
        <taxon>Squamata</taxon>
        <taxon>Bifurcata</taxon>
        <taxon>Unidentata</taxon>
        <taxon>Episquamata</taxon>
        <taxon>Toxicofera</taxon>
        <taxon>Anguimorpha</taxon>
        <taxon>Paleoanguimorpha</taxon>
        <taxon>Varanoidea</taxon>
        <taxon>Varanidae</taxon>
        <taxon>Varanus</taxon>
    </lineage>
</organism>
<dbReference type="PANTHER" id="PTHR45153:SF1">
    <property type="entry name" value="TETRATRICOPEPTIDE REPEAT PROTEIN 16"/>
    <property type="match status" value="1"/>
</dbReference>